<gene>
    <name evidence="1" type="ORF">QP858_06555</name>
</gene>
<evidence type="ECO:0008006" key="3">
    <source>
        <dbReference type="Google" id="ProtNLM"/>
    </source>
</evidence>
<protein>
    <recommendedName>
        <fullName evidence="3">DUF3168 domain-containing protein</fullName>
    </recommendedName>
</protein>
<dbReference type="Proteomes" id="UP001225576">
    <property type="component" value="Unassembled WGS sequence"/>
</dbReference>
<proteinExistence type="predicted"/>
<reference evidence="1" key="1">
    <citation type="submission" date="2023-05" db="EMBL/GenBank/DDBJ databases">
        <title>Genomic Catalog of Human Bladder Bacteria.</title>
        <authorList>
            <person name="Du J."/>
        </authorList>
    </citation>
    <scope>NUCLEOTIDE SEQUENCE</scope>
    <source>
        <strain evidence="1">UMB1304A</strain>
    </source>
</reference>
<evidence type="ECO:0000313" key="1">
    <source>
        <dbReference type="EMBL" id="MDK8602113.1"/>
    </source>
</evidence>
<accession>A0AAW6ZKZ9</accession>
<sequence length="108" mass="11425">MSVGQVALTTDRVIVVTALATPVDGTTMAGKWTVDVTCLSRGDKDVGDVFRFAGQAMSTITSLVDSGRVPDLVAWQPLTLPVLAENTTPSRGHVAVRFALDIVAYYGD</sequence>
<name>A0AAW6ZKZ9_9ACTO</name>
<organism evidence="1 2">
    <name type="scientific">Trueperella bernardiae</name>
    <dbReference type="NCBI Taxonomy" id="59561"/>
    <lineage>
        <taxon>Bacteria</taxon>
        <taxon>Bacillati</taxon>
        <taxon>Actinomycetota</taxon>
        <taxon>Actinomycetes</taxon>
        <taxon>Actinomycetales</taxon>
        <taxon>Actinomycetaceae</taxon>
        <taxon>Trueperella</taxon>
    </lineage>
</organism>
<comment type="caution">
    <text evidence="1">The sequence shown here is derived from an EMBL/GenBank/DDBJ whole genome shotgun (WGS) entry which is preliminary data.</text>
</comment>
<evidence type="ECO:0000313" key="2">
    <source>
        <dbReference type="Proteomes" id="UP001225576"/>
    </source>
</evidence>
<dbReference type="EMBL" id="JASPDQ010000014">
    <property type="protein sequence ID" value="MDK8602113.1"/>
    <property type="molecule type" value="Genomic_DNA"/>
</dbReference>
<dbReference type="AlphaFoldDB" id="A0AAW6ZKZ9"/>